<organism evidence="2 3">
    <name type="scientific">Trifolium medium</name>
    <dbReference type="NCBI Taxonomy" id="97028"/>
    <lineage>
        <taxon>Eukaryota</taxon>
        <taxon>Viridiplantae</taxon>
        <taxon>Streptophyta</taxon>
        <taxon>Embryophyta</taxon>
        <taxon>Tracheophyta</taxon>
        <taxon>Spermatophyta</taxon>
        <taxon>Magnoliopsida</taxon>
        <taxon>eudicotyledons</taxon>
        <taxon>Gunneridae</taxon>
        <taxon>Pentapetalae</taxon>
        <taxon>rosids</taxon>
        <taxon>fabids</taxon>
        <taxon>Fabales</taxon>
        <taxon>Fabaceae</taxon>
        <taxon>Papilionoideae</taxon>
        <taxon>50 kb inversion clade</taxon>
        <taxon>NPAAA clade</taxon>
        <taxon>Hologalegina</taxon>
        <taxon>IRL clade</taxon>
        <taxon>Trifolieae</taxon>
        <taxon>Trifolium</taxon>
    </lineage>
</organism>
<feature type="signal peptide" evidence="1">
    <location>
        <begin position="1"/>
        <end position="18"/>
    </location>
</feature>
<evidence type="ECO:0000313" key="3">
    <source>
        <dbReference type="Proteomes" id="UP000265520"/>
    </source>
</evidence>
<sequence length="46" mass="5033">MFLLRVAWLLPARGAAYGGITVRGAVDLARGTISKVYKKEAHFLSK</sequence>
<comment type="caution">
    <text evidence="2">The sequence shown here is derived from an EMBL/GenBank/DDBJ whole genome shotgun (WGS) entry which is preliminary data.</text>
</comment>
<proteinExistence type="predicted"/>
<evidence type="ECO:0000313" key="2">
    <source>
        <dbReference type="EMBL" id="MCI06051.1"/>
    </source>
</evidence>
<feature type="non-terminal residue" evidence="2">
    <location>
        <position position="46"/>
    </location>
</feature>
<name>A0A392P1W7_9FABA</name>
<reference evidence="2 3" key="1">
    <citation type="journal article" date="2018" name="Front. Plant Sci.">
        <title>Red Clover (Trifolium pratense) and Zigzag Clover (T. medium) - A Picture of Genomic Similarities and Differences.</title>
        <authorList>
            <person name="Dluhosova J."/>
            <person name="Istvanek J."/>
            <person name="Nedelnik J."/>
            <person name="Repkova J."/>
        </authorList>
    </citation>
    <scope>NUCLEOTIDE SEQUENCE [LARGE SCALE GENOMIC DNA]</scope>
    <source>
        <strain evidence="3">cv. 10/8</strain>
        <tissue evidence="2">Leaf</tissue>
    </source>
</reference>
<dbReference type="EMBL" id="LXQA010060553">
    <property type="protein sequence ID" value="MCI06051.1"/>
    <property type="molecule type" value="Genomic_DNA"/>
</dbReference>
<accession>A0A392P1W7</accession>
<keyword evidence="3" id="KW-1185">Reference proteome</keyword>
<evidence type="ECO:0000256" key="1">
    <source>
        <dbReference type="SAM" id="SignalP"/>
    </source>
</evidence>
<feature type="chain" id="PRO_5017301876" evidence="1">
    <location>
        <begin position="19"/>
        <end position="46"/>
    </location>
</feature>
<keyword evidence="1" id="KW-0732">Signal</keyword>
<protein>
    <submittedName>
        <fullName evidence="2">Uncharacterized protein</fullName>
    </submittedName>
</protein>
<dbReference type="AlphaFoldDB" id="A0A392P1W7"/>
<dbReference type="Proteomes" id="UP000265520">
    <property type="component" value="Unassembled WGS sequence"/>
</dbReference>